<feature type="binding site" evidence="4">
    <location>
        <begin position="59"/>
        <end position="62"/>
    </location>
    <ligand>
        <name>GTP</name>
        <dbReference type="ChEBI" id="CHEBI:37565"/>
    </ligand>
</feature>
<reference evidence="7" key="1">
    <citation type="submission" date="2018-07" db="EMBL/GenBank/DDBJ databases">
        <title>Genome assembly of strain Ka43.</title>
        <authorList>
            <person name="Kukolya J."/>
            <person name="Nagy I."/>
            <person name="Horvath B."/>
            <person name="Toth A."/>
        </authorList>
    </citation>
    <scope>NUCLEOTIDE SEQUENCE</scope>
    <source>
        <strain evidence="7">KB43</strain>
    </source>
</reference>
<keyword evidence="1 4" id="KW-0547">Nucleotide-binding</keyword>
<keyword evidence="3 4" id="KW-0342">GTP-binding</keyword>
<evidence type="ECO:0000259" key="5">
    <source>
        <dbReference type="Pfam" id="PF03668"/>
    </source>
</evidence>
<protein>
    <submittedName>
        <fullName evidence="7">RNase adapter RapZ</fullName>
    </submittedName>
</protein>
<evidence type="ECO:0000313" key="7">
    <source>
        <dbReference type="EMBL" id="MBE8716838.1"/>
    </source>
</evidence>
<keyword evidence="2 4" id="KW-0067">ATP-binding</keyword>
<dbReference type="InterPro" id="IPR005337">
    <property type="entry name" value="RapZ-like"/>
</dbReference>
<dbReference type="PANTHER" id="PTHR30448:SF0">
    <property type="entry name" value="RNASE ADAPTER PROTEIN RAPZ"/>
    <property type="match status" value="1"/>
</dbReference>
<comment type="caution">
    <text evidence="7">The sequence shown here is derived from an EMBL/GenBank/DDBJ whole genome shotgun (WGS) entry which is preliminary data.</text>
</comment>
<evidence type="ECO:0000256" key="1">
    <source>
        <dbReference type="ARBA" id="ARBA00022741"/>
    </source>
</evidence>
<dbReference type="EMBL" id="PRDL01000001">
    <property type="protein sequence ID" value="MBE8716838.1"/>
    <property type="molecule type" value="Genomic_DNA"/>
</dbReference>
<dbReference type="AlphaFoldDB" id="A0A928V2Y4"/>
<evidence type="ECO:0000256" key="2">
    <source>
        <dbReference type="ARBA" id="ARBA00022840"/>
    </source>
</evidence>
<evidence type="ECO:0000259" key="6">
    <source>
        <dbReference type="Pfam" id="PF22740"/>
    </source>
</evidence>
<accession>A0A928V2Y4</accession>
<evidence type="ECO:0000256" key="4">
    <source>
        <dbReference type="HAMAP-Rule" id="MF_00636"/>
    </source>
</evidence>
<feature type="domain" description="RapZ C-terminal" evidence="6">
    <location>
        <begin position="164"/>
        <end position="283"/>
    </location>
</feature>
<dbReference type="SUPFAM" id="SSF52540">
    <property type="entry name" value="P-loop containing nucleoside triphosphate hydrolases"/>
    <property type="match status" value="1"/>
</dbReference>
<dbReference type="PANTHER" id="PTHR30448">
    <property type="entry name" value="RNASE ADAPTER PROTEIN RAPZ"/>
    <property type="match status" value="1"/>
</dbReference>
<gene>
    <name evidence="7" type="ORF">C4F51_06500</name>
</gene>
<name>A0A928V2Y4_9GAMM</name>
<proteinExistence type="inferred from homology"/>
<dbReference type="Pfam" id="PF03668">
    <property type="entry name" value="RapZ-like_N"/>
    <property type="match status" value="1"/>
</dbReference>
<dbReference type="GO" id="GO:0005524">
    <property type="term" value="F:ATP binding"/>
    <property type="evidence" value="ECO:0007669"/>
    <property type="project" value="UniProtKB-UniRule"/>
</dbReference>
<feature type="binding site" evidence="4">
    <location>
        <begin position="8"/>
        <end position="15"/>
    </location>
    <ligand>
        <name>ATP</name>
        <dbReference type="ChEBI" id="CHEBI:30616"/>
    </ligand>
</feature>
<evidence type="ECO:0000256" key="3">
    <source>
        <dbReference type="ARBA" id="ARBA00023134"/>
    </source>
</evidence>
<dbReference type="Pfam" id="PF22740">
    <property type="entry name" value="PapZ_C"/>
    <property type="match status" value="1"/>
</dbReference>
<dbReference type="InterPro" id="IPR053930">
    <property type="entry name" value="RapZ-like_N"/>
</dbReference>
<evidence type="ECO:0000313" key="8">
    <source>
        <dbReference type="Proteomes" id="UP000652567"/>
    </source>
</evidence>
<keyword evidence="8" id="KW-1185">Reference proteome</keyword>
<dbReference type="InterPro" id="IPR053931">
    <property type="entry name" value="RapZ_C"/>
</dbReference>
<dbReference type="Proteomes" id="UP000652567">
    <property type="component" value="Unassembled WGS sequence"/>
</dbReference>
<dbReference type="InterPro" id="IPR027417">
    <property type="entry name" value="P-loop_NTPase"/>
</dbReference>
<dbReference type="RefSeq" id="WP_193908220.1">
    <property type="nucleotide sequence ID" value="NZ_PRDL01000001.1"/>
</dbReference>
<dbReference type="PIRSF" id="PIRSF005052">
    <property type="entry name" value="P-loopkin"/>
    <property type="match status" value="1"/>
</dbReference>
<dbReference type="Gene3D" id="3.40.50.300">
    <property type="entry name" value="P-loop containing nucleotide triphosphate hydrolases"/>
    <property type="match status" value="1"/>
</dbReference>
<dbReference type="GO" id="GO:0005525">
    <property type="term" value="F:GTP binding"/>
    <property type="evidence" value="ECO:0007669"/>
    <property type="project" value="UniProtKB-UniRule"/>
</dbReference>
<sequence length="289" mass="33138">MHLVIVSGLSGSGKSTALHVLEDVGFNCIDNLPISLLPPLIAQIQAHQNNEQRFAIGIDVRNAWQDLTEFPDVIDSLKTAGMTFQVLFLDAQPHVLVQRFSETRRKHPLSDKHTNLAEAIATEQRLLEPVRDNADQVLDTSNLNLHELRDLVKERVVGRHESTMAILFESFGFKHGLPVNADIVFDMRCLPNPHWKAHLRPQTGKDAEVIDFLEEQPAVQEMYDDIERYLTRWLPRYQANNRSYITIAIGCTGGQHRSVYLSERLQKHFDHTFSDVQVRHRDIFKHKKA</sequence>
<dbReference type="NCBIfam" id="NF003828">
    <property type="entry name" value="PRK05416.1"/>
    <property type="match status" value="1"/>
</dbReference>
<organism evidence="7 8">
    <name type="scientific">Cellvibrio polysaccharolyticus</name>
    <dbReference type="NCBI Taxonomy" id="2082724"/>
    <lineage>
        <taxon>Bacteria</taxon>
        <taxon>Pseudomonadati</taxon>
        <taxon>Pseudomonadota</taxon>
        <taxon>Gammaproteobacteria</taxon>
        <taxon>Cellvibrionales</taxon>
        <taxon>Cellvibrionaceae</taxon>
        <taxon>Cellvibrio</taxon>
    </lineage>
</organism>
<dbReference type="HAMAP" id="MF_00636">
    <property type="entry name" value="RapZ_like"/>
    <property type="match status" value="1"/>
</dbReference>
<feature type="domain" description="RapZ-like N-terminal" evidence="5">
    <location>
        <begin position="1"/>
        <end position="158"/>
    </location>
</feature>